<organism evidence="2 3">
    <name type="scientific">Catellatospora coxensis</name>
    <dbReference type="NCBI Taxonomy" id="310354"/>
    <lineage>
        <taxon>Bacteria</taxon>
        <taxon>Bacillati</taxon>
        <taxon>Actinomycetota</taxon>
        <taxon>Actinomycetes</taxon>
        <taxon>Micromonosporales</taxon>
        <taxon>Micromonosporaceae</taxon>
        <taxon>Catellatospora</taxon>
    </lineage>
</organism>
<dbReference type="EMBL" id="BONI01000016">
    <property type="protein sequence ID" value="GIG05609.1"/>
    <property type="molecule type" value="Genomic_DNA"/>
</dbReference>
<name>A0A8J3KUT6_9ACTN</name>
<reference evidence="2 3" key="1">
    <citation type="submission" date="2021-01" db="EMBL/GenBank/DDBJ databases">
        <title>Whole genome shotgun sequence of Catellatospora coxensis NBRC 107359.</title>
        <authorList>
            <person name="Komaki H."/>
            <person name="Tamura T."/>
        </authorList>
    </citation>
    <scope>NUCLEOTIDE SEQUENCE [LARGE SCALE GENOMIC DNA]</scope>
    <source>
        <strain evidence="2 3">NBRC 107359</strain>
    </source>
</reference>
<dbReference type="AlphaFoldDB" id="A0A8J3KUT6"/>
<feature type="domain" description="Methyltransferase" evidence="1">
    <location>
        <begin position="61"/>
        <end position="147"/>
    </location>
</feature>
<protein>
    <submittedName>
        <fullName evidence="2">Methyltransferase type 12</fullName>
    </submittedName>
</protein>
<dbReference type="RefSeq" id="WP_239167301.1">
    <property type="nucleotide sequence ID" value="NZ_BAAALC010000025.1"/>
</dbReference>
<dbReference type="GO" id="GO:0008168">
    <property type="term" value="F:methyltransferase activity"/>
    <property type="evidence" value="ECO:0007669"/>
    <property type="project" value="UniProtKB-KW"/>
</dbReference>
<keyword evidence="3" id="KW-1185">Reference proteome</keyword>
<dbReference type="InterPro" id="IPR041698">
    <property type="entry name" value="Methyltransf_25"/>
</dbReference>
<dbReference type="GO" id="GO:0032259">
    <property type="term" value="P:methylation"/>
    <property type="evidence" value="ECO:0007669"/>
    <property type="project" value="UniProtKB-KW"/>
</dbReference>
<dbReference type="Gene3D" id="3.40.50.150">
    <property type="entry name" value="Vaccinia Virus protein VP39"/>
    <property type="match status" value="1"/>
</dbReference>
<evidence type="ECO:0000313" key="2">
    <source>
        <dbReference type="EMBL" id="GIG05609.1"/>
    </source>
</evidence>
<comment type="caution">
    <text evidence="2">The sequence shown here is derived from an EMBL/GenBank/DDBJ whole genome shotgun (WGS) entry which is preliminary data.</text>
</comment>
<proteinExistence type="predicted"/>
<dbReference type="SUPFAM" id="SSF53335">
    <property type="entry name" value="S-adenosyl-L-methionine-dependent methyltransferases"/>
    <property type="match status" value="1"/>
</dbReference>
<dbReference type="InterPro" id="IPR029063">
    <property type="entry name" value="SAM-dependent_MTases_sf"/>
</dbReference>
<keyword evidence="2" id="KW-0808">Transferase</keyword>
<keyword evidence="2" id="KW-0489">Methyltransferase</keyword>
<dbReference type="Proteomes" id="UP000630887">
    <property type="component" value="Unassembled WGS sequence"/>
</dbReference>
<sequence>MTSALAVYAGALRRAERGGDGALRLVDPSGRLLRRLDTAAWHGDTVPGDHGMLDRCTGPTLDVGCGPGRLAAALARRGVPALGIDVSATAVRLARSRGARAVVHDVFTPLSAPARWSGALLADGNIGIGGDPARLLRRCRDLLEPGGTIVAEVEPPGVRGWRGAVSLTDTRHSSDTFPWAVVGADELPPLAEQAGLRPAETWSEEGRWFACLSR</sequence>
<gene>
    <name evidence="2" type="ORF">Cco03nite_23090</name>
</gene>
<dbReference type="CDD" id="cd02440">
    <property type="entry name" value="AdoMet_MTases"/>
    <property type="match status" value="1"/>
</dbReference>
<evidence type="ECO:0000259" key="1">
    <source>
        <dbReference type="Pfam" id="PF13649"/>
    </source>
</evidence>
<dbReference type="Pfam" id="PF13649">
    <property type="entry name" value="Methyltransf_25"/>
    <property type="match status" value="1"/>
</dbReference>
<evidence type="ECO:0000313" key="3">
    <source>
        <dbReference type="Proteomes" id="UP000630887"/>
    </source>
</evidence>
<accession>A0A8J3KUT6</accession>